<reference evidence="4 7" key="1">
    <citation type="submission" date="2018-04" db="EMBL/GenBank/DDBJ databases">
        <title>Whole genome sequence comparison of clinical and drinking water Legionella pneumophila isolates associated with the Flint Water Crisis.</title>
        <authorList>
            <person name="Garner E."/>
            <person name="Brown C."/>
            <person name="Schwake O."/>
            <person name="Coil D."/>
            <person name="Jospin G."/>
            <person name="Eisen J."/>
            <person name="Edwards M."/>
            <person name="Pruden A."/>
        </authorList>
    </citation>
    <scope>NUCLEOTIDE SEQUENCE [LARGE SCALE GENOMIC DNA]</scope>
    <source>
        <strain evidence="4 7">Genessee03</strain>
    </source>
</reference>
<dbReference type="InterPro" id="IPR043426">
    <property type="entry name" value="MltB-like"/>
</dbReference>
<dbReference type="Gene3D" id="1.10.8.350">
    <property type="entry name" value="Bacterial muramidase"/>
    <property type="match status" value="1"/>
</dbReference>
<evidence type="ECO:0000313" key="4">
    <source>
        <dbReference type="EMBL" id="PUT48548.1"/>
    </source>
</evidence>
<feature type="chain" id="PRO_5044588157" evidence="2">
    <location>
        <begin position="23"/>
        <end position="339"/>
    </location>
</feature>
<reference evidence="6 9" key="2">
    <citation type="submission" date="2018-04" db="EMBL/GenBank/DDBJ databases">
        <title>Whole genome sequence comparison of clinical and drinking water Legionella pneumophila isolates.</title>
        <authorList>
            <person name="Garner E."/>
        </authorList>
    </citation>
    <scope>NUCLEOTIDE SEQUENCE [LARGE SCALE GENOMIC DNA]</scope>
    <source>
        <strain evidence="6 9">WH02</strain>
    </source>
</reference>
<feature type="domain" description="Transglycosylase SLT" evidence="3">
    <location>
        <begin position="29"/>
        <end position="321"/>
    </location>
</feature>
<keyword evidence="7" id="KW-1185">Reference proteome</keyword>
<sequence length="339" mass="38574">MRRLATFCLTLLALLTHGLSHADSAFTHRKDVQNFINTMVKQHHFNRQELTAVMSEVQLQPQIIESMEKPYEKKTWDVYKQLFLTPQRLQGGLEFWKANQAILAKAEKHYGVPANIIVAIIGVETLYGKNQGNYRVIDALSTLAFNYPKRSRFFTKELGEFLLLCREHHVKPTQYMGSYAGAMGKPQFMPSSYRTFAADFTNNPKKDLMNDDQAVIASIANYFHKHGWKNNQGIAQPAKINGYGVKRINTNYRSAVYSMRQLAAAGVKPLTAALNQPQKAGLIELTTQTGPEYWLAYPNFYVITRYNSSPQYALAVFLLSQQLKAQWTANQKGKQFAYA</sequence>
<proteinExistence type="predicted"/>
<dbReference type="GeneID" id="48946887"/>
<dbReference type="InterPro" id="IPR011757">
    <property type="entry name" value="Lytic_transglycosylase_MltB"/>
</dbReference>
<feature type="active site" evidence="1">
    <location>
        <position position="124"/>
    </location>
</feature>
<name>A0A3A5L8J4_9GAMM</name>
<dbReference type="Pfam" id="PF13406">
    <property type="entry name" value="SLT_2"/>
    <property type="match status" value="1"/>
</dbReference>
<dbReference type="InterPro" id="IPR031304">
    <property type="entry name" value="SLT_2"/>
</dbReference>
<dbReference type="OrthoDB" id="9772911at2"/>
<evidence type="ECO:0000313" key="8">
    <source>
        <dbReference type="Proteomes" id="UP000270757"/>
    </source>
</evidence>
<accession>A0A3A5L8J4</accession>
<comment type="caution">
    <text evidence="5">The sequence shown here is derived from an EMBL/GenBank/DDBJ whole genome shotgun (WGS) entry which is preliminary data.</text>
</comment>
<dbReference type="EMBL" id="QCXM01000003">
    <property type="protein sequence ID" value="PUT48548.1"/>
    <property type="molecule type" value="Genomic_DNA"/>
</dbReference>
<dbReference type="GO" id="GO:0009253">
    <property type="term" value="P:peptidoglycan catabolic process"/>
    <property type="evidence" value="ECO:0007669"/>
    <property type="project" value="TreeGrafter"/>
</dbReference>
<organism evidence="5 8">
    <name type="scientific">Legionella taurinensis</name>
    <dbReference type="NCBI Taxonomy" id="70611"/>
    <lineage>
        <taxon>Bacteria</taxon>
        <taxon>Pseudomonadati</taxon>
        <taxon>Pseudomonadota</taxon>
        <taxon>Gammaproteobacteria</taxon>
        <taxon>Legionellales</taxon>
        <taxon>Legionellaceae</taxon>
        <taxon>Legionella</taxon>
    </lineage>
</organism>
<dbReference type="Proteomes" id="UP000251035">
    <property type="component" value="Unassembled WGS sequence"/>
</dbReference>
<gene>
    <name evidence="5" type="primary">mltB</name>
    <name evidence="5" type="ORF">D6J04_04895</name>
    <name evidence="4" type="ORF">DB745_03700</name>
    <name evidence="6" type="ORF">DIZ81_05300</name>
</gene>
<dbReference type="Gene3D" id="1.10.530.10">
    <property type="match status" value="1"/>
</dbReference>
<dbReference type="FunFam" id="1.10.8.350:FF:000001">
    <property type="entry name" value="Lytic murein transglycosylase B"/>
    <property type="match status" value="1"/>
</dbReference>
<evidence type="ECO:0000313" key="6">
    <source>
        <dbReference type="EMBL" id="TID43837.1"/>
    </source>
</evidence>
<evidence type="ECO:0000256" key="2">
    <source>
        <dbReference type="SAM" id="SignalP"/>
    </source>
</evidence>
<dbReference type="PANTHER" id="PTHR30163:SF9">
    <property type="entry name" value="MEMBRANE-BOUND LYTIC MUREIN TRANSGLYCOSYLASE B"/>
    <property type="match status" value="1"/>
</dbReference>
<dbReference type="RefSeq" id="WP_108292062.1">
    <property type="nucleotide sequence ID" value="NZ_CAAAIR010000005.1"/>
</dbReference>
<dbReference type="InterPro" id="IPR023346">
    <property type="entry name" value="Lysozyme-like_dom_sf"/>
</dbReference>
<dbReference type="PANTHER" id="PTHR30163">
    <property type="entry name" value="MEMBRANE-BOUND LYTIC MUREIN TRANSGLYCOSYLASE B"/>
    <property type="match status" value="1"/>
</dbReference>
<dbReference type="AlphaFoldDB" id="A0A3A5L8J4"/>
<reference evidence="5 8" key="3">
    <citation type="submission" date="2018-09" db="EMBL/GenBank/DDBJ databases">
        <title>Draft genome sequences of Legionella taurinensis isolated from water samples.</title>
        <authorList>
            <person name="Chakeri A."/>
            <person name="Allerberger F."/>
            <person name="Kundi M."/>
            <person name="Ruppitsch W."/>
            <person name="Schmid D."/>
        </authorList>
    </citation>
    <scope>NUCLEOTIDE SEQUENCE [LARGE SCALE GENOMIC DNA]</scope>
    <source>
        <strain evidence="5 8">4570-18-6</strain>
    </source>
</reference>
<keyword evidence="2" id="KW-0732">Signal</keyword>
<dbReference type="Proteomes" id="UP000270757">
    <property type="component" value="Unassembled WGS sequence"/>
</dbReference>
<dbReference type="CDD" id="cd13399">
    <property type="entry name" value="Slt35-like"/>
    <property type="match status" value="1"/>
</dbReference>
<dbReference type="NCBIfam" id="TIGR02282">
    <property type="entry name" value="MltB"/>
    <property type="match status" value="1"/>
</dbReference>
<protein>
    <submittedName>
        <fullName evidence="5">Lytic murein transglycosylase B</fullName>
    </submittedName>
</protein>
<evidence type="ECO:0000256" key="1">
    <source>
        <dbReference type="PIRSR" id="PIRSR611757-1"/>
    </source>
</evidence>
<evidence type="ECO:0000259" key="3">
    <source>
        <dbReference type="Pfam" id="PF13406"/>
    </source>
</evidence>
<feature type="signal peptide" evidence="2">
    <location>
        <begin position="1"/>
        <end position="22"/>
    </location>
</feature>
<dbReference type="SUPFAM" id="SSF53955">
    <property type="entry name" value="Lysozyme-like"/>
    <property type="match status" value="1"/>
</dbReference>
<dbReference type="GO" id="GO:0008933">
    <property type="term" value="F:peptidoglycan lytic transglycosylase activity"/>
    <property type="evidence" value="ECO:0007669"/>
    <property type="project" value="TreeGrafter"/>
</dbReference>
<dbReference type="Proteomes" id="UP000306421">
    <property type="component" value="Unassembled WGS sequence"/>
</dbReference>
<dbReference type="EMBL" id="QFGG01000004">
    <property type="protein sequence ID" value="TID43837.1"/>
    <property type="molecule type" value="Genomic_DNA"/>
</dbReference>
<evidence type="ECO:0000313" key="5">
    <source>
        <dbReference type="EMBL" id="RJT47914.1"/>
    </source>
</evidence>
<dbReference type="EMBL" id="QZWB01000004">
    <property type="protein sequence ID" value="RJT47914.1"/>
    <property type="molecule type" value="Genomic_DNA"/>
</dbReference>
<evidence type="ECO:0000313" key="9">
    <source>
        <dbReference type="Proteomes" id="UP000306421"/>
    </source>
</evidence>
<evidence type="ECO:0000313" key="7">
    <source>
        <dbReference type="Proteomes" id="UP000251035"/>
    </source>
</evidence>